<organism evidence="1 2">
    <name type="scientific">Aristolochia fimbriata</name>
    <name type="common">White veined hardy Dutchman's pipe vine</name>
    <dbReference type="NCBI Taxonomy" id="158543"/>
    <lineage>
        <taxon>Eukaryota</taxon>
        <taxon>Viridiplantae</taxon>
        <taxon>Streptophyta</taxon>
        <taxon>Embryophyta</taxon>
        <taxon>Tracheophyta</taxon>
        <taxon>Spermatophyta</taxon>
        <taxon>Magnoliopsida</taxon>
        <taxon>Magnoliidae</taxon>
        <taxon>Piperales</taxon>
        <taxon>Aristolochiaceae</taxon>
        <taxon>Aristolochia</taxon>
    </lineage>
</organism>
<dbReference type="InterPro" id="IPR009902">
    <property type="entry name" value="DUF1442"/>
</dbReference>
<comment type="caution">
    <text evidence="1">The sequence shown here is derived from an EMBL/GenBank/DDBJ whole genome shotgun (WGS) entry which is preliminary data.</text>
</comment>
<dbReference type="EMBL" id="JAINDJ010000006">
    <property type="protein sequence ID" value="KAG9445417.1"/>
    <property type="molecule type" value="Genomic_DNA"/>
</dbReference>
<dbReference type="Gene3D" id="3.40.50.150">
    <property type="entry name" value="Vaccinia Virus protein VP39"/>
    <property type="match status" value="1"/>
</dbReference>
<gene>
    <name evidence="1" type="ORF">H6P81_016757</name>
</gene>
<dbReference type="InterPro" id="IPR029063">
    <property type="entry name" value="SAM-dependent_MTases_sf"/>
</dbReference>
<proteinExistence type="predicted"/>
<dbReference type="Proteomes" id="UP000825729">
    <property type="component" value="Unassembled WGS sequence"/>
</dbReference>
<sequence>MKRHWCAERATRAYVETVKAVKPRGFPTNASSELVAAMAAGSGARVILEAWAAGDGMGTTVALSIAGRHTGARHVCLVPDERAREEYEAGARTAGAGETAEVVVGEAEEVMASLPEVDFVVVDCRRKDFAKVLRFAKIGSRGAFLVGKNAGQRGFRWRGVVGSGTRIVRSAFLPAGKGMEIAQVVAGGGLAGHASGKSRWIKHVDHCTGEEHVFRR</sequence>
<dbReference type="PANTHER" id="PTHR33593:SF2">
    <property type="entry name" value="ANKYRIN REPEAT_KH DOMAIN PROTEIN (DUF1442)"/>
    <property type="match status" value="1"/>
</dbReference>
<protein>
    <submittedName>
        <fullName evidence="1">Uncharacterized protein</fullName>
    </submittedName>
</protein>
<dbReference type="AlphaFoldDB" id="A0AAV7E984"/>
<dbReference type="PANTHER" id="PTHR33593">
    <property type="entry name" value="DUF1442 FAMILY PROTEIN"/>
    <property type="match status" value="1"/>
</dbReference>
<name>A0AAV7E984_ARIFI</name>
<evidence type="ECO:0000313" key="1">
    <source>
        <dbReference type="EMBL" id="KAG9445417.1"/>
    </source>
</evidence>
<reference evidence="1 2" key="1">
    <citation type="submission" date="2021-07" db="EMBL/GenBank/DDBJ databases">
        <title>The Aristolochia fimbriata genome: insights into angiosperm evolution, floral development and chemical biosynthesis.</title>
        <authorList>
            <person name="Jiao Y."/>
        </authorList>
    </citation>
    <scope>NUCLEOTIDE SEQUENCE [LARGE SCALE GENOMIC DNA]</scope>
    <source>
        <strain evidence="1">IBCAS-2021</strain>
        <tissue evidence="1">Leaf</tissue>
    </source>
</reference>
<accession>A0AAV7E984</accession>
<dbReference type="Pfam" id="PF07279">
    <property type="entry name" value="DUF1442"/>
    <property type="match status" value="1"/>
</dbReference>
<evidence type="ECO:0000313" key="2">
    <source>
        <dbReference type="Proteomes" id="UP000825729"/>
    </source>
</evidence>
<keyword evidence="2" id="KW-1185">Reference proteome</keyword>